<gene>
    <name evidence="3" type="ORF">IC621_16670</name>
</gene>
<protein>
    <submittedName>
        <fullName evidence="3">Uncharacterized protein</fullName>
    </submittedName>
</protein>
<reference evidence="3" key="1">
    <citation type="submission" date="2020-09" db="EMBL/GenBank/DDBJ databases">
        <title>A novel bacterium of genus Bacillus, isolated from South China Sea.</title>
        <authorList>
            <person name="Huang H."/>
            <person name="Mo K."/>
            <person name="Hu Y."/>
        </authorList>
    </citation>
    <scope>NUCLEOTIDE SEQUENCE</scope>
    <source>
        <strain evidence="3">IB182487</strain>
    </source>
</reference>
<dbReference type="EMBL" id="JACXAI010000022">
    <property type="protein sequence ID" value="MBD1381865.1"/>
    <property type="molecule type" value="Genomic_DNA"/>
</dbReference>
<feature type="transmembrane region" description="Helical" evidence="2">
    <location>
        <begin position="6"/>
        <end position="26"/>
    </location>
</feature>
<keyword evidence="2" id="KW-0812">Transmembrane</keyword>
<feature type="region of interest" description="Disordered" evidence="1">
    <location>
        <begin position="304"/>
        <end position="323"/>
    </location>
</feature>
<keyword evidence="2" id="KW-0472">Membrane</keyword>
<evidence type="ECO:0000313" key="4">
    <source>
        <dbReference type="Proteomes" id="UP000626844"/>
    </source>
</evidence>
<comment type="caution">
    <text evidence="3">The sequence shown here is derived from an EMBL/GenBank/DDBJ whole genome shotgun (WGS) entry which is preliminary data.</text>
</comment>
<evidence type="ECO:0000256" key="2">
    <source>
        <dbReference type="SAM" id="Phobius"/>
    </source>
</evidence>
<keyword evidence="4" id="KW-1185">Reference proteome</keyword>
<dbReference type="Proteomes" id="UP000626844">
    <property type="component" value="Unassembled WGS sequence"/>
</dbReference>
<sequence length="323" mass="37403">MFDFISFLVVIFIVFIVVTIVIKMALSPINRKRRLKNLPIPDHLGIQMEGELPIVQTLDKALSSSYVDNVKNRVLKEHPKWADHEFEWTFFEMKRYFIMNGLLKTVPMFSARVDDIWHEMLMFTREYEKFSKEFYHEILHHTPNMDSTPIPGERAFFDWVYLSLFEPTPNSRSIWGVFLQNPVKREILDDFRNLSEEDLLSKYFRKSEDWLEVKRRLINKMKFEITQSDHIKLRKNSVDIPRTTSETQIYNYALGAAIFYSIYEEDQFQDHMSELLPGEYYKASHSGSGSSCSGFACSSSSDHHSGGDSGGSSCSSCGGGCSS</sequence>
<evidence type="ECO:0000313" key="3">
    <source>
        <dbReference type="EMBL" id="MBD1381865.1"/>
    </source>
</evidence>
<dbReference type="AlphaFoldDB" id="A0A926NIU3"/>
<name>A0A926NIU3_9BACI</name>
<proteinExistence type="predicted"/>
<dbReference type="RefSeq" id="WP_191159475.1">
    <property type="nucleotide sequence ID" value="NZ_JACXAI010000022.1"/>
</dbReference>
<keyword evidence="2" id="KW-1133">Transmembrane helix</keyword>
<evidence type="ECO:0000256" key="1">
    <source>
        <dbReference type="SAM" id="MobiDB-lite"/>
    </source>
</evidence>
<accession>A0A926NIU3</accession>
<organism evidence="3 4">
    <name type="scientific">Metabacillus arenae</name>
    <dbReference type="NCBI Taxonomy" id="2771434"/>
    <lineage>
        <taxon>Bacteria</taxon>
        <taxon>Bacillati</taxon>
        <taxon>Bacillota</taxon>
        <taxon>Bacilli</taxon>
        <taxon>Bacillales</taxon>
        <taxon>Bacillaceae</taxon>
        <taxon>Metabacillus</taxon>
    </lineage>
</organism>